<evidence type="ECO:0000256" key="1">
    <source>
        <dbReference type="SAM" id="Phobius"/>
    </source>
</evidence>
<evidence type="ECO:0000313" key="3">
    <source>
        <dbReference type="Proteomes" id="UP000318823"/>
    </source>
</evidence>
<organism evidence="2 3">
    <name type="scientific">Bacteroides ovatus</name>
    <dbReference type="NCBI Taxonomy" id="28116"/>
    <lineage>
        <taxon>Bacteria</taxon>
        <taxon>Pseudomonadati</taxon>
        <taxon>Bacteroidota</taxon>
        <taxon>Bacteroidia</taxon>
        <taxon>Bacteroidales</taxon>
        <taxon>Bacteroidaceae</taxon>
        <taxon>Bacteroides</taxon>
    </lineage>
</organism>
<accession>A0AAP9DQ38</accession>
<reference evidence="3" key="1">
    <citation type="journal article" date="2018" name="J. Anim. Genet.">
        <title>Acquired interbacterial defense systems protect against interspecies antagonism in the human gut microbiome.</title>
        <authorList>
            <person name="Ross B.D."/>
            <person name="Verster A.J."/>
            <person name="Radey M.C."/>
            <person name="Schmidtke D.T."/>
            <person name="Pope C.E."/>
            <person name="Hoffman L.R."/>
            <person name="Hajjar A."/>
            <person name="Peterson S.B."/>
            <person name="Borenstein E."/>
            <person name="Mougous J."/>
        </authorList>
    </citation>
    <scope>NUCLEOTIDE SEQUENCE [LARGE SCALE GENOMIC DNA]</scope>
    <source>
        <strain evidence="3">3725 D1 iv</strain>
        <plasmid evidence="3">unnamed1</plasmid>
    </source>
</reference>
<keyword evidence="1" id="KW-0472">Membrane</keyword>
<evidence type="ECO:0000313" key="2">
    <source>
        <dbReference type="EMBL" id="QDM12887.1"/>
    </source>
</evidence>
<dbReference type="AlphaFoldDB" id="A0AAP9DQ38"/>
<proteinExistence type="predicted"/>
<keyword evidence="1" id="KW-1133">Transmembrane helix</keyword>
<dbReference type="EMBL" id="CP041396">
    <property type="protein sequence ID" value="QDM12887.1"/>
    <property type="molecule type" value="Genomic_DNA"/>
</dbReference>
<gene>
    <name evidence="2" type="ORF">DYI28_29820</name>
</gene>
<protein>
    <submittedName>
        <fullName evidence="2">Uncharacterized protein</fullName>
    </submittedName>
</protein>
<dbReference type="Proteomes" id="UP000318823">
    <property type="component" value="Plasmid unnamed1"/>
</dbReference>
<keyword evidence="2" id="KW-0614">Plasmid</keyword>
<keyword evidence="1" id="KW-0812">Transmembrane</keyword>
<dbReference type="RefSeq" id="WP_143255164.1">
    <property type="nucleotide sequence ID" value="NZ_CP041396.1"/>
</dbReference>
<feature type="transmembrane region" description="Helical" evidence="1">
    <location>
        <begin position="63"/>
        <end position="82"/>
    </location>
</feature>
<sequence length="85" mass="9757">METSLSKPVQQASTVNKIVAWFFNENNLFTSLMEGKSVTNAKLLCTVNVLFASYILLRFLSYRYSLIAISLAWFVFAIFLYCKVK</sequence>
<geneLocation type="plasmid" evidence="2 3">
    <name>unnamed1</name>
</geneLocation>
<name>A0AAP9DQ38_BACOV</name>